<feature type="compositionally biased region" description="Basic and acidic residues" evidence="1">
    <location>
        <begin position="98"/>
        <end position="109"/>
    </location>
</feature>
<dbReference type="PANTHER" id="PTHR13510:SF44">
    <property type="entry name" value="RABENOSYN-5"/>
    <property type="match status" value="1"/>
</dbReference>
<gene>
    <name evidence="2" type="primary">AlNc14C242G9501</name>
    <name evidence="2" type="ORF">ALNC14_106400</name>
</gene>
<dbReference type="PANTHER" id="PTHR13510">
    <property type="entry name" value="FYVE-FINGER-CONTAINING RAB5 EFFECTOR PROTEIN RABENOSYN-5-RELATED"/>
    <property type="match status" value="1"/>
</dbReference>
<organism evidence="2">
    <name type="scientific">Albugo laibachii Nc14</name>
    <dbReference type="NCBI Taxonomy" id="890382"/>
    <lineage>
        <taxon>Eukaryota</taxon>
        <taxon>Sar</taxon>
        <taxon>Stramenopiles</taxon>
        <taxon>Oomycota</taxon>
        <taxon>Peronosporomycetes</taxon>
        <taxon>Albuginales</taxon>
        <taxon>Albuginaceae</taxon>
        <taxon>Albugo</taxon>
    </lineage>
</organism>
<proteinExistence type="predicted"/>
<dbReference type="HOGENOM" id="CLU_593701_0_0_1"/>
<sequence length="436" mass="48228">MREEGRHSKVFHAPSLNLSAEEECALRSLASDFVEDAVSYFENVMYDQCGSLDTKHYVLLKKAFSVIVHRERREFHALQKAWMRDRIRQSQSTFVSDIEVKQEATERPRSKGSGSKGVGEINGPMAHFLAESELPTMIAVGSVPGTLEEAMLGASFRDTVAFSSIMGSSVKKVLEAQVLATVPDPSQNDTFYYLGVHWTLAVAFSGVFKKISPRYDQSLLVHSKITTTSRGERIGVCILHALKHPDVPEMPSIATRIFTSFALCFREKHDGSVDFVAITSAQSAPPFLYTAMLRRVTAMLCNIPHSVDFANSRKLLAMMLTDIDIDGATSLKEAVMVSSARQRLARRLLPDQCSGCYKILSPVCRSFSSSCKVCKARVCAPCCVTKKITVSGERQSKITSVLATTKEMRFCLACIHAARQLACCQTQLHHEVHTSS</sequence>
<feature type="region of interest" description="Disordered" evidence="1">
    <location>
        <begin position="98"/>
        <end position="120"/>
    </location>
</feature>
<evidence type="ECO:0000256" key="1">
    <source>
        <dbReference type="SAM" id="MobiDB-lite"/>
    </source>
</evidence>
<reference evidence="2" key="1">
    <citation type="journal article" date="2011" name="PLoS Biol.">
        <title>Gene gain and loss during evolution of obligate parasitism in the white rust pathogen of Arabidopsis thaliana.</title>
        <authorList>
            <person name="Kemen E."/>
            <person name="Gardiner A."/>
            <person name="Schultz-Larsen T."/>
            <person name="Kemen A.C."/>
            <person name="Balmuth A.L."/>
            <person name="Robert-Seilaniantz A."/>
            <person name="Bailey K."/>
            <person name="Holub E."/>
            <person name="Studholme D.J."/>
            <person name="Maclean D."/>
            <person name="Jones J.D."/>
        </authorList>
    </citation>
    <scope>NUCLEOTIDE SEQUENCE</scope>
</reference>
<protein>
    <submittedName>
        <fullName evidence="2">Uncharacterized protein AlNc14C242G9501</fullName>
    </submittedName>
</protein>
<dbReference type="InterPro" id="IPR052727">
    <property type="entry name" value="Rab4/Rab5_effector"/>
</dbReference>
<dbReference type="AlphaFoldDB" id="F0WT11"/>
<accession>F0WT11</accession>
<evidence type="ECO:0000313" key="2">
    <source>
        <dbReference type="EMBL" id="CCA24496.1"/>
    </source>
</evidence>
<name>F0WT11_9STRA</name>
<reference evidence="2" key="2">
    <citation type="submission" date="2011-02" db="EMBL/GenBank/DDBJ databases">
        <authorList>
            <person name="MacLean D."/>
        </authorList>
    </citation>
    <scope>NUCLEOTIDE SEQUENCE</scope>
</reference>
<dbReference type="EMBL" id="FR824287">
    <property type="protein sequence ID" value="CCA24496.1"/>
    <property type="molecule type" value="Genomic_DNA"/>
</dbReference>